<accession>A0A923JZJ1</accession>
<organism evidence="2">
    <name type="scientific">Pseudomonas peradeniyensis</name>
    <dbReference type="NCBI Taxonomy" id="2745488"/>
    <lineage>
        <taxon>Bacteria</taxon>
        <taxon>Pseudomonadati</taxon>
        <taxon>Pseudomonadota</taxon>
        <taxon>Gammaproteobacteria</taxon>
        <taxon>Pseudomonadales</taxon>
        <taxon>Pseudomonadaceae</taxon>
        <taxon>Pseudomonas</taxon>
    </lineage>
</organism>
<feature type="chain" id="PRO_5037991729" evidence="1">
    <location>
        <begin position="23"/>
        <end position="128"/>
    </location>
</feature>
<dbReference type="RefSeq" id="WP_186732609.1">
    <property type="nucleotide sequence ID" value="NZ_JABWRJ020000001.1"/>
</dbReference>
<keyword evidence="1" id="KW-0732">Signal</keyword>
<gene>
    <name evidence="2" type="ORF">HU751_07205</name>
</gene>
<dbReference type="EMBL" id="JABWRJ010000006">
    <property type="protein sequence ID" value="MBC3445554.1"/>
    <property type="molecule type" value="Genomic_DNA"/>
</dbReference>
<sequence length="128" mass="13170">MRHLATALAGALALAGLGSAWADEYQGTFKDNGTNVPVLLNIDPGAGLGKNAGKVRFGAGWACDFALEFNGADGPERSYSLKGGGAGRCGPLTLGYLQSRQGSDGLQIQLFTQANKLAYSATLVPPAR</sequence>
<comment type="caution">
    <text evidence="2">The sequence shown here is derived from an EMBL/GenBank/DDBJ whole genome shotgun (WGS) entry which is preliminary data.</text>
</comment>
<evidence type="ECO:0000313" key="2">
    <source>
        <dbReference type="EMBL" id="MBC3445554.1"/>
    </source>
</evidence>
<feature type="signal peptide" evidence="1">
    <location>
        <begin position="1"/>
        <end position="22"/>
    </location>
</feature>
<reference evidence="2" key="2">
    <citation type="submission" date="2020-07" db="EMBL/GenBank/DDBJ databases">
        <authorList>
            <person name="Lood C."/>
            <person name="Girard L."/>
        </authorList>
    </citation>
    <scope>NUCLEOTIDE SEQUENCE</scope>
    <source>
        <strain evidence="2">BW13M1</strain>
    </source>
</reference>
<proteinExistence type="predicted"/>
<dbReference type="AlphaFoldDB" id="A0A923JZJ1"/>
<reference evidence="2" key="1">
    <citation type="journal article" date="2020" name="Microorganisms">
        <title>Reliable Identification of Environmental Pseudomonas Isolates Using the rpoD Gene.</title>
        <authorList>
            <consortium name="The Broad Institute Genome Sequencing Platform"/>
            <person name="Girard L."/>
            <person name="Lood C."/>
            <person name="Rokni-Zadeh H."/>
            <person name="van Noort V."/>
            <person name="Lavigne R."/>
            <person name="De Mot R."/>
        </authorList>
    </citation>
    <scope>NUCLEOTIDE SEQUENCE</scope>
    <source>
        <strain evidence="2">BW13M1</strain>
    </source>
</reference>
<protein>
    <submittedName>
        <fullName evidence="2">Uncharacterized protein</fullName>
    </submittedName>
</protein>
<name>A0A923JZJ1_9PSED</name>
<evidence type="ECO:0000256" key="1">
    <source>
        <dbReference type="SAM" id="SignalP"/>
    </source>
</evidence>